<feature type="domain" description="WW" evidence="2">
    <location>
        <begin position="611"/>
        <end position="645"/>
    </location>
</feature>
<organism evidence="4 5">
    <name type="scientific">Symbiochloris irregularis</name>
    <dbReference type="NCBI Taxonomy" id="706552"/>
    <lineage>
        <taxon>Eukaryota</taxon>
        <taxon>Viridiplantae</taxon>
        <taxon>Chlorophyta</taxon>
        <taxon>core chlorophytes</taxon>
        <taxon>Trebouxiophyceae</taxon>
        <taxon>Trebouxiales</taxon>
        <taxon>Trebouxiaceae</taxon>
        <taxon>Symbiochloris</taxon>
    </lineage>
</organism>
<feature type="compositionally biased region" description="Basic and acidic residues" evidence="1">
    <location>
        <begin position="619"/>
        <end position="635"/>
    </location>
</feature>
<dbReference type="EMBL" id="JALJOQ010000053">
    <property type="protein sequence ID" value="KAK9804071.1"/>
    <property type="molecule type" value="Genomic_DNA"/>
</dbReference>
<feature type="region of interest" description="Disordered" evidence="1">
    <location>
        <begin position="535"/>
        <end position="561"/>
    </location>
</feature>
<reference evidence="4 5" key="1">
    <citation type="journal article" date="2024" name="Nat. Commun.">
        <title>Phylogenomics reveals the evolutionary origins of lichenization in chlorophyte algae.</title>
        <authorList>
            <person name="Puginier C."/>
            <person name="Libourel C."/>
            <person name="Otte J."/>
            <person name="Skaloud P."/>
            <person name="Haon M."/>
            <person name="Grisel S."/>
            <person name="Petersen M."/>
            <person name="Berrin J.G."/>
            <person name="Delaux P.M."/>
            <person name="Dal Grande F."/>
            <person name="Keller J."/>
        </authorList>
    </citation>
    <scope>NUCLEOTIDE SEQUENCE [LARGE SCALE GENOMIC DNA]</scope>
    <source>
        <strain evidence="4 5">SAG 2036</strain>
    </source>
</reference>
<dbReference type="PROSITE" id="PS50275">
    <property type="entry name" value="SAC"/>
    <property type="match status" value="1"/>
</dbReference>
<dbReference type="Pfam" id="PF00397">
    <property type="entry name" value="WW"/>
    <property type="match status" value="1"/>
</dbReference>
<evidence type="ECO:0008006" key="6">
    <source>
        <dbReference type="Google" id="ProtNLM"/>
    </source>
</evidence>
<dbReference type="SMART" id="SM00456">
    <property type="entry name" value="WW"/>
    <property type="match status" value="1"/>
</dbReference>
<evidence type="ECO:0000256" key="1">
    <source>
        <dbReference type="SAM" id="MobiDB-lite"/>
    </source>
</evidence>
<dbReference type="AlphaFoldDB" id="A0AAW1P520"/>
<dbReference type="GO" id="GO:0016791">
    <property type="term" value="F:phosphatase activity"/>
    <property type="evidence" value="ECO:0007669"/>
    <property type="project" value="InterPro"/>
</dbReference>
<dbReference type="Pfam" id="PF02383">
    <property type="entry name" value="Syja_N"/>
    <property type="match status" value="1"/>
</dbReference>
<evidence type="ECO:0000259" key="3">
    <source>
        <dbReference type="PROSITE" id="PS50275"/>
    </source>
</evidence>
<dbReference type="Gene3D" id="2.20.70.10">
    <property type="match status" value="1"/>
</dbReference>
<dbReference type="SUPFAM" id="SSF51045">
    <property type="entry name" value="WW domain"/>
    <property type="match status" value="1"/>
</dbReference>
<dbReference type="PANTHER" id="PTHR46817">
    <property type="entry name" value="PHOSPHOINOSITIDE PHOSPHATASE SAC9-RELATED"/>
    <property type="match status" value="1"/>
</dbReference>
<proteinExistence type="predicted"/>
<dbReference type="PROSITE" id="PS01159">
    <property type="entry name" value="WW_DOMAIN_1"/>
    <property type="match status" value="1"/>
</dbReference>
<dbReference type="Proteomes" id="UP001465755">
    <property type="component" value="Unassembled WGS sequence"/>
</dbReference>
<dbReference type="PROSITE" id="PS50020">
    <property type="entry name" value="WW_DOMAIN_2"/>
    <property type="match status" value="1"/>
</dbReference>
<feature type="region of interest" description="Disordered" evidence="1">
    <location>
        <begin position="352"/>
        <end position="378"/>
    </location>
</feature>
<name>A0AAW1P520_9CHLO</name>
<keyword evidence="5" id="KW-1185">Reference proteome</keyword>
<feature type="compositionally biased region" description="Basic and acidic residues" evidence="1">
    <location>
        <begin position="363"/>
        <end position="376"/>
    </location>
</feature>
<dbReference type="InterPro" id="IPR036020">
    <property type="entry name" value="WW_dom_sf"/>
</dbReference>
<accession>A0AAW1P520</accession>
<feature type="compositionally biased region" description="Pro residues" evidence="1">
    <location>
        <begin position="643"/>
        <end position="653"/>
    </location>
</feature>
<comment type="caution">
    <text evidence="4">The sequence shown here is derived from an EMBL/GenBank/DDBJ whole genome shotgun (WGS) entry which is preliminary data.</text>
</comment>
<feature type="region of interest" description="Disordered" evidence="1">
    <location>
        <begin position="797"/>
        <end position="854"/>
    </location>
</feature>
<gene>
    <name evidence="4" type="ORF">WJX73_001847</name>
</gene>
<evidence type="ECO:0000259" key="2">
    <source>
        <dbReference type="PROSITE" id="PS50020"/>
    </source>
</evidence>
<sequence>MEQHLNSGAQSTGRYFHPCTNRSTSCVLVRCKGNDRMRLAVSLASRTDTILISFNSSGGLERFTGKAGQDVFASEGEALDFLAEHESVEVVERGLAVLGYVLLGHISMLVMAVRVRTAATLPGGHAVRCVTDAKWIPLPVKVPHTADISIRPSGMTQEEEDRVEMMHTFALNGAHYYCETADITRPFPSGCDVSHPSWEFVWNRWLAEPFGQGGLGFICPHLLQGAVETRQLEDRQGRQYTLAIFSRRSRLHPGTRYMARGLNARASPGNEIECDQVVWTVPGGPVGGSPGGDRGHLQWSTHVWRRGTVPIWWGVELKGGGVGEASIVVHPDHTYRGTRRYFRRLQRRYHSAGSCTDASGPDSKADTGHLVEEEGPQHPSTAYPVTCINLLRCNMQRKDELMLSEHFAEGVRRVRRKMDGAPVTVVNFDWHGTIAQLKEKGTVEGLWAILGGLLPQASMSSGTLEPLTSQQSSGDGVNPYDSHWQARWRSRQGGVLRYNCADSLDRTNAASYFAAVQVLVEQCSQLGLDIERPPAPAVPLGDTGGRKKLPAAAGPGPSAEISSIHRRVKDLMWGKAAAAEGSGGSPGASSSNLVGAGEGASPPPPYPSSDMSLPPGWEVRYDEGSKRPFYIDHNSKTTTWTRPAPPAQPPPQPAAANLELRDVSAVDTSPADSASAPATRARRASDQWGLLGSSVDQVRAYLPPELVNAQAEIFMINGDMNSNLYTSSRAMHSAIIGLLQGDGGSLRQSGVGRLANLGVSVQRRWNNVLSDASRQMVVELFLGLRLPVHLPSVRPAFPLAPEPPSDADDSDDDSPLPTPRQEGLNADITNTQSLGSASELSDPFADMWTDKNLQ</sequence>
<dbReference type="CDD" id="cd00201">
    <property type="entry name" value="WW"/>
    <property type="match status" value="1"/>
</dbReference>
<dbReference type="InterPro" id="IPR002013">
    <property type="entry name" value="SAC_dom"/>
</dbReference>
<dbReference type="InterPro" id="IPR001202">
    <property type="entry name" value="WW_dom"/>
</dbReference>
<evidence type="ECO:0000313" key="5">
    <source>
        <dbReference type="Proteomes" id="UP001465755"/>
    </source>
</evidence>
<feature type="region of interest" description="Disordered" evidence="1">
    <location>
        <begin position="577"/>
        <end position="654"/>
    </location>
</feature>
<feature type="compositionally biased region" description="Acidic residues" evidence="1">
    <location>
        <begin position="805"/>
        <end position="814"/>
    </location>
</feature>
<protein>
    <recommendedName>
        <fullName evidence="6">Phosphoinositide phosphatase SAC9</fullName>
    </recommendedName>
</protein>
<feature type="domain" description="SAC" evidence="3">
    <location>
        <begin position="166"/>
        <end position="528"/>
    </location>
</feature>
<evidence type="ECO:0000313" key="4">
    <source>
        <dbReference type="EMBL" id="KAK9804071.1"/>
    </source>
</evidence>
<feature type="compositionally biased region" description="Polar residues" evidence="1">
    <location>
        <begin position="827"/>
        <end position="839"/>
    </location>
</feature>
<dbReference type="PANTHER" id="PTHR46817:SF1">
    <property type="entry name" value="SAC DOMAIN-CONTAINING PROTEIN"/>
    <property type="match status" value="1"/>
</dbReference>